<dbReference type="EMBL" id="FOBV01000002">
    <property type="protein sequence ID" value="SEM31824.1"/>
    <property type="molecule type" value="Genomic_DNA"/>
</dbReference>
<protein>
    <recommendedName>
        <fullName evidence="4">Aldehyde dehydrogenase</fullName>
    </recommendedName>
</protein>
<evidence type="ECO:0000256" key="5">
    <source>
        <dbReference type="PIRSR" id="PIRSR036492-1"/>
    </source>
</evidence>
<dbReference type="InterPro" id="IPR012394">
    <property type="entry name" value="Aldehyde_DH_NAD(P)"/>
</dbReference>
<dbReference type="PANTHER" id="PTHR43570:SF20">
    <property type="entry name" value="ALDEHYDE DEHYDROGENASE ALDX-RELATED"/>
    <property type="match status" value="1"/>
</dbReference>
<dbReference type="InterPro" id="IPR015590">
    <property type="entry name" value="Aldehyde_DH_dom"/>
</dbReference>
<comment type="similarity">
    <text evidence="1 4 7">Belongs to the aldehyde dehydrogenase family.</text>
</comment>
<evidence type="ECO:0000256" key="1">
    <source>
        <dbReference type="ARBA" id="ARBA00009986"/>
    </source>
</evidence>
<dbReference type="FunFam" id="3.40.605.10:FF:000004">
    <property type="entry name" value="Aldehyde dehydrogenase"/>
    <property type="match status" value="1"/>
</dbReference>
<dbReference type="InterPro" id="IPR029510">
    <property type="entry name" value="Ald_DH_CS_GLU"/>
</dbReference>
<feature type="active site" evidence="5 6">
    <location>
        <position position="214"/>
    </location>
</feature>
<dbReference type="Proteomes" id="UP000199450">
    <property type="component" value="Unassembled WGS sequence"/>
</dbReference>
<dbReference type="GO" id="GO:0005737">
    <property type="term" value="C:cytoplasm"/>
    <property type="evidence" value="ECO:0007669"/>
    <property type="project" value="TreeGrafter"/>
</dbReference>
<dbReference type="GO" id="GO:0006081">
    <property type="term" value="P:aldehyde metabolic process"/>
    <property type="evidence" value="ECO:0007669"/>
    <property type="project" value="InterPro"/>
</dbReference>
<evidence type="ECO:0000256" key="4">
    <source>
        <dbReference type="PIRNR" id="PIRNR036492"/>
    </source>
</evidence>
<feature type="active site" evidence="5">
    <location>
        <position position="248"/>
    </location>
</feature>
<dbReference type="GO" id="GO:0004029">
    <property type="term" value="F:aldehyde dehydrogenase (NAD+) activity"/>
    <property type="evidence" value="ECO:0007669"/>
    <property type="project" value="TreeGrafter"/>
</dbReference>
<dbReference type="OrthoDB" id="9762913at2"/>
<dbReference type="STRING" id="295069.SAMN05421856_102372"/>
<name>A0A1H7XDW7_9FLAO</name>
<proteinExistence type="inferred from homology"/>
<sequence>MNQNEIYSIQELFETQKKYSFKQRLTTAEERIGLLQKLKNALPDIYGKVIDALSKDVAKPVFEIQYMELAGLPGIIDGICANLAKWMEAESVTSAMDKTASLEIVPEARGVVLVIGPWNVPFFLAIEPMITALAAGNCVMIKPSELTPYTSHVIAEFIPTVFPPEIVSVVEGGVEETTELLKLPFDHIFFTGSPNVGKIVMAAAAKNLTTVTLELGGKSPVFIDESADMERTAASIMHKKTINGGQICISTDYLLVHKSRENELLAALKKYTEKYYYANGSFNGKDMSHIINRHNYDRLKGLYQDALDKGAHVEFGGVFHDDSIQIEPTVITHVSLDSKIMQEEIFGPLLPVLTYGNLQEAIDYVNTHSKPLALYIYSQDQKNIDKIVAETSSGGVTINDAMLHASDYSLPFGGINGSGMGAYHGVYGFRELSHLKPVYKAGNGPLDETLHPPFAGKVQSRKERALS</sequence>
<accession>A0A1H7XDW7</accession>
<feature type="domain" description="Aldehyde dehydrogenase" evidence="8">
    <location>
        <begin position="22"/>
        <end position="437"/>
    </location>
</feature>
<dbReference type="InterPro" id="IPR016161">
    <property type="entry name" value="Ald_DH/histidinol_DH"/>
</dbReference>
<dbReference type="Gene3D" id="3.40.309.10">
    <property type="entry name" value="Aldehyde Dehydrogenase, Chain A, domain 2"/>
    <property type="match status" value="1"/>
</dbReference>
<evidence type="ECO:0000313" key="9">
    <source>
        <dbReference type="EMBL" id="SEM31824.1"/>
    </source>
</evidence>
<dbReference type="InterPro" id="IPR016162">
    <property type="entry name" value="Ald_DH_N"/>
</dbReference>
<evidence type="ECO:0000256" key="6">
    <source>
        <dbReference type="PROSITE-ProRule" id="PRU10007"/>
    </source>
</evidence>
<dbReference type="SUPFAM" id="SSF53720">
    <property type="entry name" value="ALDH-like"/>
    <property type="match status" value="1"/>
</dbReference>
<dbReference type="AlphaFoldDB" id="A0A1H7XDW7"/>
<organism evidence="9 10">
    <name type="scientific">Chryseobacterium taichungense</name>
    <dbReference type="NCBI Taxonomy" id="295069"/>
    <lineage>
        <taxon>Bacteria</taxon>
        <taxon>Pseudomonadati</taxon>
        <taxon>Bacteroidota</taxon>
        <taxon>Flavobacteriia</taxon>
        <taxon>Flavobacteriales</taxon>
        <taxon>Weeksellaceae</taxon>
        <taxon>Chryseobacterium group</taxon>
        <taxon>Chryseobacterium</taxon>
    </lineage>
</organism>
<dbReference type="InterPro" id="IPR016163">
    <property type="entry name" value="Ald_DH_C"/>
</dbReference>
<reference evidence="10" key="1">
    <citation type="submission" date="2016-10" db="EMBL/GenBank/DDBJ databases">
        <authorList>
            <person name="Varghese N."/>
            <person name="Submissions S."/>
        </authorList>
    </citation>
    <scope>NUCLEOTIDE SEQUENCE [LARGE SCALE GENOMIC DNA]</scope>
    <source>
        <strain evidence="10">DSM 17453</strain>
    </source>
</reference>
<dbReference type="PROSITE" id="PS00687">
    <property type="entry name" value="ALDEHYDE_DEHYDR_GLU"/>
    <property type="match status" value="1"/>
</dbReference>
<dbReference type="Gene3D" id="3.40.605.10">
    <property type="entry name" value="Aldehyde Dehydrogenase, Chain A, domain 1"/>
    <property type="match status" value="1"/>
</dbReference>
<dbReference type="FunFam" id="3.40.309.10:FF:000003">
    <property type="entry name" value="Aldehyde dehydrogenase"/>
    <property type="match status" value="1"/>
</dbReference>
<keyword evidence="3" id="KW-0520">NAD</keyword>
<keyword evidence="10" id="KW-1185">Reference proteome</keyword>
<gene>
    <name evidence="9" type="ORF">SAMN05421856_102372</name>
</gene>
<evidence type="ECO:0000256" key="3">
    <source>
        <dbReference type="ARBA" id="ARBA00023027"/>
    </source>
</evidence>
<keyword evidence="2 4" id="KW-0560">Oxidoreductase</keyword>
<dbReference type="Pfam" id="PF00171">
    <property type="entry name" value="Aldedh"/>
    <property type="match status" value="1"/>
</dbReference>
<evidence type="ECO:0000313" key="10">
    <source>
        <dbReference type="Proteomes" id="UP000199450"/>
    </source>
</evidence>
<evidence type="ECO:0000259" key="8">
    <source>
        <dbReference type="Pfam" id="PF00171"/>
    </source>
</evidence>
<evidence type="ECO:0000256" key="2">
    <source>
        <dbReference type="ARBA" id="ARBA00023002"/>
    </source>
</evidence>
<dbReference type="PIRSF" id="PIRSF036492">
    <property type="entry name" value="ALDH"/>
    <property type="match status" value="1"/>
</dbReference>
<dbReference type="RefSeq" id="WP_089999031.1">
    <property type="nucleotide sequence ID" value="NZ_FOBV01000002.1"/>
</dbReference>
<evidence type="ECO:0000256" key="7">
    <source>
        <dbReference type="RuleBase" id="RU003345"/>
    </source>
</evidence>
<dbReference type="PANTHER" id="PTHR43570">
    <property type="entry name" value="ALDEHYDE DEHYDROGENASE"/>
    <property type="match status" value="1"/>
</dbReference>